<dbReference type="Pfam" id="PF24541">
    <property type="entry name" value="Thioredox_PDIA6_C"/>
    <property type="match status" value="1"/>
</dbReference>
<feature type="signal peptide" evidence="8">
    <location>
        <begin position="1"/>
        <end position="20"/>
    </location>
</feature>
<comment type="catalytic activity">
    <reaction evidence="1">
        <text>Catalyzes the rearrangement of -S-S- bonds in proteins.</text>
        <dbReference type="EC" id="5.3.4.1"/>
    </reaction>
</comment>
<evidence type="ECO:0000259" key="9">
    <source>
        <dbReference type="PROSITE" id="PS51352"/>
    </source>
</evidence>
<dbReference type="PANTHER" id="PTHR45815:SF3">
    <property type="entry name" value="PROTEIN DISULFIDE-ISOMERASE A6"/>
    <property type="match status" value="1"/>
</dbReference>
<dbReference type="EC" id="5.3.4.1" evidence="3"/>
<keyword evidence="4" id="KW-1015">Disulfide bond</keyword>
<dbReference type="GO" id="GO:0034976">
    <property type="term" value="P:response to endoplasmic reticulum stress"/>
    <property type="evidence" value="ECO:0007669"/>
    <property type="project" value="TreeGrafter"/>
</dbReference>
<keyword evidence="11" id="KW-1185">Reference proteome</keyword>
<evidence type="ECO:0000256" key="3">
    <source>
        <dbReference type="ARBA" id="ARBA00012723"/>
    </source>
</evidence>
<dbReference type="Pfam" id="PF00085">
    <property type="entry name" value="Thioredoxin"/>
    <property type="match status" value="2"/>
</dbReference>
<evidence type="ECO:0000256" key="4">
    <source>
        <dbReference type="ARBA" id="ARBA00023157"/>
    </source>
</evidence>
<feature type="compositionally biased region" description="Low complexity" evidence="7">
    <location>
        <begin position="255"/>
        <end position="267"/>
    </location>
</feature>
<dbReference type="InterPro" id="IPR057305">
    <property type="entry name" value="Thioredox_PDIA6_C"/>
</dbReference>
<dbReference type="Proteomes" id="UP000286134">
    <property type="component" value="Unassembled WGS sequence"/>
</dbReference>
<evidence type="ECO:0000256" key="2">
    <source>
        <dbReference type="ARBA" id="ARBA00004319"/>
    </source>
</evidence>
<dbReference type="InterPro" id="IPR013766">
    <property type="entry name" value="Thioredoxin_domain"/>
</dbReference>
<sequence>MIYTTLTIATTLLLAIPAKANLYPKSLSILSINGNDYDRIIAQSNYTSIVKFYSPHCIHCKNLVPTYEKVAQKLKGLAKVAAVNCEKESNQLFCDRIGISGFPTLKIVKPGKTPGKPIVQEYSGARSAESFVKAVIDKIPNLVEKLPEENVEKWIQDAGESPVAILFTNKPRINPLLKALAIEFKGNIKFAHVQVSDDGEVSAEKYEIKKLPTIVLVKGGKIDELIRYDDDMKKDLLVEFLSQGAAPNPDPAPVKTKTTDQSSTQKQKILKPTNTPITVSPLPIVEKELELIKECLGPKTSTCLIALLPQSHDSTALNLIDALTQVTHKYKQQKRSSIPTFILPESNPQYENLKNKLSLESKAVVVAVNGKRSWWVQMTDADFSSQSAIELSLEQWISAIQLGEGEKKKIPTGLISEESEKILTDIKVEKPSDSLDSSDENKLAKQDEVVEEKYSPEENLQEKTLPEEKESPEEKDSLAEKDPSVEKDPSAGKDSSAEKESREERDSLEVEILPHAEESSGEGERSNDEVSEKTETEDSGKDHDEL</sequence>
<evidence type="ECO:0000256" key="7">
    <source>
        <dbReference type="SAM" id="MobiDB-lite"/>
    </source>
</evidence>
<dbReference type="PANTHER" id="PTHR45815">
    <property type="entry name" value="PROTEIN DISULFIDE-ISOMERASE A6"/>
    <property type="match status" value="1"/>
</dbReference>
<feature type="chain" id="PRO_5019216895" description="protein disulfide-isomerase" evidence="8">
    <location>
        <begin position="21"/>
        <end position="546"/>
    </location>
</feature>
<dbReference type="PROSITE" id="PS51352">
    <property type="entry name" value="THIOREDOXIN_2"/>
    <property type="match status" value="1"/>
</dbReference>
<keyword evidence="5 10" id="KW-0413">Isomerase</keyword>
<organism evidence="10 11">
    <name type="scientific">Erysiphe neolycopersici</name>
    <dbReference type="NCBI Taxonomy" id="212602"/>
    <lineage>
        <taxon>Eukaryota</taxon>
        <taxon>Fungi</taxon>
        <taxon>Dikarya</taxon>
        <taxon>Ascomycota</taxon>
        <taxon>Pezizomycotina</taxon>
        <taxon>Leotiomycetes</taxon>
        <taxon>Erysiphales</taxon>
        <taxon>Erysiphaceae</taxon>
        <taxon>Erysiphe</taxon>
    </lineage>
</organism>
<dbReference type="SUPFAM" id="SSF52833">
    <property type="entry name" value="Thioredoxin-like"/>
    <property type="match status" value="2"/>
</dbReference>
<dbReference type="AlphaFoldDB" id="A0A420HQP1"/>
<evidence type="ECO:0000256" key="6">
    <source>
        <dbReference type="ARBA" id="ARBA00023284"/>
    </source>
</evidence>
<feature type="domain" description="Thioredoxin" evidence="9">
    <location>
        <begin position="18"/>
        <end position="141"/>
    </location>
</feature>
<comment type="caution">
    <text evidence="10">The sequence shown here is derived from an EMBL/GenBank/DDBJ whole genome shotgun (WGS) entry which is preliminary data.</text>
</comment>
<dbReference type="GO" id="GO:0015035">
    <property type="term" value="F:protein-disulfide reductase activity"/>
    <property type="evidence" value="ECO:0007669"/>
    <property type="project" value="TreeGrafter"/>
</dbReference>
<gene>
    <name evidence="10" type="ORF">OnM2_057041</name>
</gene>
<dbReference type="OrthoDB" id="10264505at2759"/>
<dbReference type="GO" id="GO:0005788">
    <property type="term" value="C:endoplasmic reticulum lumen"/>
    <property type="evidence" value="ECO:0007669"/>
    <property type="project" value="UniProtKB-SubCell"/>
</dbReference>
<feature type="region of interest" description="Disordered" evidence="7">
    <location>
        <begin position="428"/>
        <end position="546"/>
    </location>
</feature>
<evidence type="ECO:0000256" key="8">
    <source>
        <dbReference type="SAM" id="SignalP"/>
    </source>
</evidence>
<evidence type="ECO:0000313" key="11">
    <source>
        <dbReference type="Proteomes" id="UP000286134"/>
    </source>
</evidence>
<proteinExistence type="predicted"/>
<feature type="region of interest" description="Disordered" evidence="7">
    <location>
        <begin position="243"/>
        <end position="267"/>
    </location>
</feature>
<dbReference type="EMBL" id="MCFK01005785">
    <property type="protein sequence ID" value="RKF59736.1"/>
    <property type="molecule type" value="Genomic_DNA"/>
</dbReference>
<dbReference type="SMR" id="A0A420HQP1"/>
<keyword evidence="8" id="KW-0732">Signal</keyword>
<name>A0A420HQP1_9PEZI</name>
<accession>A0A420HQP1</accession>
<reference evidence="10 11" key="1">
    <citation type="journal article" date="2018" name="BMC Genomics">
        <title>Comparative genome analyses reveal sequence features reflecting distinct modes of host-adaptation between dicot and monocot powdery mildew.</title>
        <authorList>
            <person name="Wu Y."/>
            <person name="Ma X."/>
            <person name="Pan Z."/>
            <person name="Kale S.D."/>
            <person name="Song Y."/>
            <person name="King H."/>
            <person name="Zhang Q."/>
            <person name="Presley C."/>
            <person name="Deng X."/>
            <person name="Wei C.I."/>
            <person name="Xiao S."/>
        </authorList>
    </citation>
    <scope>NUCLEOTIDE SEQUENCE [LARGE SCALE GENOMIC DNA]</scope>
    <source>
        <strain evidence="10">UMSG2</strain>
    </source>
</reference>
<evidence type="ECO:0000313" key="10">
    <source>
        <dbReference type="EMBL" id="RKF59736.1"/>
    </source>
</evidence>
<dbReference type="InterPro" id="IPR036249">
    <property type="entry name" value="Thioredoxin-like_sf"/>
</dbReference>
<dbReference type="CDD" id="cd02947">
    <property type="entry name" value="TRX_family"/>
    <property type="match status" value="1"/>
</dbReference>
<dbReference type="STRING" id="212602.A0A420HQP1"/>
<comment type="subcellular location">
    <subcellularLocation>
        <location evidence="2">Endoplasmic reticulum lumen</location>
    </subcellularLocation>
</comment>
<evidence type="ECO:0000256" key="1">
    <source>
        <dbReference type="ARBA" id="ARBA00001182"/>
    </source>
</evidence>
<evidence type="ECO:0000256" key="5">
    <source>
        <dbReference type="ARBA" id="ARBA00023235"/>
    </source>
</evidence>
<dbReference type="GO" id="GO:0003756">
    <property type="term" value="F:protein disulfide isomerase activity"/>
    <property type="evidence" value="ECO:0007669"/>
    <property type="project" value="UniProtKB-EC"/>
</dbReference>
<protein>
    <recommendedName>
        <fullName evidence="3">protein disulfide-isomerase</fullName>
        <ecNumber evidence="3">5.3.4.1</ecNumber>
    </recommendedName>
</protein>
<keyword evidence="6" id="KW-0676">Redox-active center</keyword>
<dbReference type="Gene3D" id="3.40.30.10">
    <property type="entry name" value="Glutaredoxin"/>
    <property type="match status" value="2"/>
</dbReference>